<accession>A6VR45</accession>
<dbReference type="EMBL" id="CP000746">
    <property type="protein sequence ID" value="ABR75442.1"/>
    <property type="molecule type" value="Genomic_DNA"/>
</dbReference>
<dbReference type="RefSeq" id="WP_012073818.1">
    <property type="nucleotide sequence ID" value="NC_009655.1"/>
</dbReference>
<evidence type="ECO:0000259" key="1">
    <source>
        <dbReference type="PROSITE" id="PS51186"/>
    </source>
</evidence>
<evidence type="ECO:0000313" key="2">
    <source>
        <dbReference type="EMBL" id="ABR75442.1"/>
    </source>
</evidence>
<feature type="domain" description="N-acetyltransferase" evidence="1">
    <location>
        <begin position="2"/>
        <end position="164"/>
    </location>
</feature>
<dbReference type="Proteomes" id="UP000001114">
    <property type="component" value="Chromosome"/>
</dbReference>
<dbReference type="GO" id="GO:0016747">
    <property type="term" value="F:acyltransferase activity, transferring groups other than amino-acyl groups"/>
    <property type="evidence" value="ECO:0007669"/>
    <property type="project" value="InterPro"/>
</dbReference>
<name>A6VR45_ACTSZ</name>
<dbReference type="InterPro" id="IPR000182">
    <property type="entry name" value="GNAT_dom"/>
</dbReference>
<evidence type="ECO:0000313" key="3">
    <source>
        <dbReference type="Proteomes" id="UP000001114"/>
    </source>
</evidence>
<dbReference type="KEGG" id="asu:Asuc_2098"/>
<dbReference type="SUPFAM" id="SSF55729">
    <property type="entry name" value="Acyl-CoA N-acyltransferases (Nat)"/>
    <property type="match status" value="1"/>
</dbReference>
<dbReference type="Pfam" id="PF00583">
    <property type="entry name" value="Acetyltransf_1"/>
    <property type="match status" value="1"/>
</dbReference>
<dbReference type="HOGENOM" id="CLU_096795_1_0_6"/>
<keyword evidence="3" id="KW-1185">Reference proteome</keyword>
<dbReference type="AlphaFoldDB" id="A6VR45"/>
<dbReference type="CDD" id="cd04301">
    <property type="entry name" value="NAT_SF"/>
    <property type="match status" value="1"/>
</dbReference>
<protein>
    <submittedName>
        <fullName evidence="2">GCN5-related N-acetyltransferase</fullName>
    </submittedName>
</protein>
<proteinExistence type="predicted"/>
<dbReference type="eggNOG" id="COG0456">
    <property type="taxonomic scope" value="Bacteria"/>
</dbReference>
<reference evidence="3" key="1">
    <citation type="journal article" date="2010" name="BMC Genomics">
        <title>A genomic perspective on the potential of Actinobacillus succinogenes for industrial succinate production.</title>
        <authorList>
            <person name="McKinlay J.B."/>
            <person name="Laivenieks M."/>
            <person name="Schindler B.D."/>
            <person name="McKinlay A.A."/>
            <person name="Siddaramappa S."/>
            <person name="Challacombe J.F."/>
            <person name="Lowry S.R."/>
            <person name="Clum A."/>
            <person name="Lapidus A.L."/>
            <person name="Burkhart K.B."/>
            <person name="Harkins V."/>
            <person name="Vieille C."/>
        </authorList>
    </citation>
    <scope>NUCLEOTIDE SEQUENCE [LARGE SCALE GENOMIC DNA]</scope>
    <source>
        <strain evidence="3">ATCC 55618 / DSM 22257 / CCUG 43843 / 130Z</strain>
    </source>
</reference>
<organism evidence="2 3">
    <name type="scientific">Actinobacillus succinogenes (strain ATCC 55618 / DSM 22257 / CCUG 43843 / 130Z)</name>
    <dbReference type="NCBI Taxonomy" id="339671"/>
    <lineage>
        <taxon>Bacteria</taxon>
        <taxon>Pseudomonadati</taxon>
        <taxon>Pseudomonadota</taxon>
        <taxon>Gammaproteobacteria</taxon>
        <taxon>Pasteurellales</taxon>
        <taxon>Pasteurellaceae</taxon>
        <taxon>Actinobacillus</taxon>
    </lineage>
</organism>
<dbReference type="InterPro" id="IPR016181">
    <property type="entry name" value="Acyl_CoA_acyltransferase"/>
</dbReference>
<dbReference type="Gene3D" id="3.40.630.30">
    <property type="match status" value="1"/>
</dbReference>
<keyword evidence="2" id="KW-0808">Transferase</keyword>
<dbReference type="PROSITE" id="PS51186">
    <property type="entry name" value="GNAT"/>
    <property type="match status" value="1"/>
</dbReference>
<dbReference type="OrthoDB" id="9786032at2"/>
<gene>
    <name evidence="2" type="ordered locus">Asuc_2098</name>
</gene>
<sequence length="169" mass="19904">MLNIKPLPAEKHEWFITALQQAFRQAVQDSLQDGEEIISRGEIESAMQGKKAESLLIEQNGDPVGGAVVKIDPQTQRNELELFFIRTEKHGKGIGQQAWKLIEQRYPQTETWETHTPYFEKRNIHFYLKCGFHIVAFYRDRAHSDNRRHDTMPDEMFRFEKEMNNGQRD</sequence>